<name>A0A4Q7LY27_9MICO</name>
<reference evidence="2 3" key="1">
    <citation type="submission" date="2019-02" db="EMBL/GenBank/DDBJ databases">
        <title>Sequencing the genomes of 1000 actinobacteria strains.</title>
        <authorList>
            <person name="Klenk H.-P."/>
        </authorList>
    </citation>
    <scope>NUCLEOTIDE SEQUENCE [LARGE SCALE GENOMIC DNA]</scope>
    <source>
        <strain evidence="2 3">DSM 16932</strain>
    </source>
</reference>
<protein>
    <submittedName>
        <fullName evidence="2">Helix-turn-helix protein</fullName>
    </submittedName>
</protein>
<dbReference type="CDD" id="cd00093">
    <property type="entry name" value="HTH_XRE"/>
    <property type="match status" value="1"/>
</dbReference>
<keyword evidence="3" id="KW-1185">Reference proteome</keyword>
<accession>A0A4Q7LY27</accession>
<comment type="caution">
    <text evidence="2">The sequence shown here is derived from an EMBL/GenBank/DDBJ whole genome shotgun (WGS) entry which is preliminary data.</text>
</comment>
<evidence type="ECO:0000313" key="3">
    <source>
        <dbReference type="Proteomes" id="UP000293852"/>
    </source>
</evidence>
<organism evidence="2 3">
    <name type="scientific">Xylanimonas ulmi</name>
    <dbReference type="NCBI Taxonomy" id="228973"/>
    <lineage>
        <taxon>Bacteria</taxon>
        <taxon>Bacillati</taxon>
        <taxon>Actinomycetota</taxon>
        <taxon>Actinomycetes</taxon>
        <taxon>Micrococcales</taxon>
        <taxon>Promicromonosporaceae</taxon>
        <taxon>Xylanimonas</taxon>
    </lineage>
</organism>
<dbReference type="RefSeq" id="WP_242607777.1">
    <property type="nucleotide sequence ID" value="NZ_SGWX01000001.1"/>
</dbReference>
<feature type="domain" description="HTH cro/C1-type" evidence="1">
    <location>
        <begin position="16"/>
        <end position="71"/>
    </location>
</feature>
<dbReference type="InterPro" id="IPR010982">
    <property type="entry name" value="Lambda_DNA-bd_dom_sf"/>
</dbReference>
<dbReference type="AlphaFoldDB" id="A0A4Q7LY27"/>
<gene>
    <name evidence="2" type="ORF">EV386_0277</name>
</gene>
<evidence type="ECO:0000313" key="2">
    <source>
        <dbReference type="EMBL" id="RZS60036.1"/>
    </source>
</evidence>
<dbReference type="PROSITE" id="PS50943">
    <property type="entry name" value="HTH_CROC1"/>
    <property type="match status" value="1"/>
</dbReference>
<dbReference type="GO" id="GO:0003677">
    <property type="term" value="F:DNA binding"/>
    <property type="evidence" value="ECO:0007669"/>
    <property type="project" value="InterPro"/>
</dbReference>
<dbReference type="Pfam" id="PF13560">
    <property type="entry name" value="HTH_31"/>
    <property type="match status" value="1"/>
</dbReference>
<dbReference type="SMART" id="SM00530">
    <property type="entry name" value="HTH_XRE"/>
    <property type="match status" value="1"/>
</dbReference>
<sequence>MEVYNARSLPRLGSSVKSLRLARGLTQATLASSADVSRQTVVALEAGKTRGMEIGVILRVLDALDASLLIRDDLETR</sequence>
<dbReference type="Proteomes" id="UP000293852">
    <property type="component" value="Unassembled WGS sequence"/>
</dbReference>
<dbReference type="EMBL" id="SGWX01000001">
    <property type="protein sequence ID" value="RZS60036.1"/>
    <property type="molecule type" value="Genomic_DNA"/>
</dbReference>
<dbReference type="Gene3D" id="1.10.260.40">
    <property type="entry name" value="lambda repressor-like DNA-binding domains"/>
    <property type="match status" value="1"/>
</dbReference>
<dbReference type="SUPFAM" id="SSF47413">
    <property type="entry name" value="lambda repressor-like DNA-binding domains"/>
    <property type="match status" value="1"/>
</dbReference>
<proteinExistence type="predicted"/>
<dbReference type="InterPro" id="IPR001387">
    <property type="entry name" value="Cro/C1-type_HTH"/>
</dbReference>
<evidence type="ECO:0000259" key="1">
    <source>
        <dbReference type="PROSITE" id="PS50943"/>
    </source>
</evidence>